<protein>
    <submittedName>
        <fullName evidence="2">Uncharacterized protein</fullName>
    </submittedName>
</protein>
<proteinExistence type="predicted"/>
<evidence type="ECO:0000313" key="3">
    <source>
        <dbReference type="Proteomes" id="UP000324222"/>
    </source>
</evidence>
<name>A0A5B7IKQ0_PORTR</name>
<dbReference type="Proteomes" id="UP000324222">
    <property type="component" value="Unassembled WGS sequence"/>
</dbReference>
<dbReference type="EMBL" id="VSRR010061127">
    <property type="protein sequence ID" value="MPC82943.1"/>
    <property type="molecule type" value="Genomic_DNA"/>
</dbReference>
<sequence>MKMITRQCPRTNRRKKQVTDNSTDTGAHRMSIKPSSLQGILCRNCFAVTETVPLPEHHSRASPPNALCQLSSDALSEKSFKASKSDV</sequence>
<accession>A0A5B7IKQ0</accession>
<keyword evidence="3" id="KW-1185">Reference proteome</keyword>
<organism evidence="2 3">
    <name type="scientific">Portunus trituberculatus</name>
    <name type="common">Swimming crab</name>
    <name type="synonym">Neptunus trituberculatus</name>
    <dbReference type="NCBI Taxonomy" id="210409"/>
    <lineage>
        <taxon>Eukaryota</taxon>
        <taxon>Metazoa</taxon>
        <taxon>Ecdysozoa</taxon>
        <taxon>Arthropoda</taxon>
        <taxon>Crustacea</taxon>
        <taxon>Multicrustacea</taxon>
        <taxon>Malacostraca</taxon>
        <taxon>Eumalacostraca</taxon>
        <taxon>Eucarida</taxon>
        <taxon>Decapoda</taxon>
        <taxon>Pleocyemata</taxon>
        <taxon>Brachyura</taxon>
        <taxon>Eubrachyura</taxon>
        <taxon>Portunoidea</taxon>
        <taxon>Portunidae</taxon>
        <taxon>Portuninae</taxon>
        <taxon>Portunus</taxon>
    </lineage>
</organism>
<reference evidence="2 3" key="1">
    <citation type="submission" date="2019-05" db="EMBL/GenBank/DDBJ databases">
        <title>Another draft genome of Portunus trituberculatus and its Hox gene families provides insights of decapod evolution.</title>
        <authorList>
            <person name="Jeong J.-H."/>
            <person name="Song I."/>
            <person name="Kim S."/>
            <person name="Choi T."/>
            <person name="Kim D."/>
            <person name="Ryu S."/>
            <person name="Kim W."/>
        </authorList>
    </citation>
    <scope>NUCLEOTIDE SEQUENCE [LARGE SCALE GENOMIC DNA]</scope>
    <source>
        <tissue evidence="2">Muscle</tissue>
    </source>
</reference>
<dbReference type="AlphaFoldDB" id="A0A5B7IKQ0"/>
<comment type="caution">
    <text evidence="2">The sequence shown here is derived from an EMBL/GenBank/DDBJ whole genome shotgun (WGS) entry which is preliminary data.</text>
</comment>
<gene>
    <name evidence="2" type="ORF">E2C01_077632</name>
</gene>
<evidence type="ECO:0000256" key="1">
    <source>
        <dbReference type="SAM" id="MobiDB-lite"/>
    </source>
</evidence>
<evidence type="ECO:0000313" key="2">
    <source>
        <dbReference type="EMBL" id="MPC82943.1"/>
    </source>
</evidence>
<feature type="region of interest" description="Disordered" evidence="1">
    <location>
        <begin position="1"/>
        <end position="30"/>
    </location>
</feature>